<protein>
    <submittedName>
        <fullName evidence="1">Uncharacterized protein</fullName>
    </submittedName>
</protein>
<proteinExistence type="predicted"/>
<reference evidence="1 2" key="1">
    <citation type="submission" date="2019-12" db="EMBL/GenBank/DDBJ databases">
        <title>Streptomyces sp. strain T44 isolated from rhizosphere soil of Broussonetia papyrifera.</title>
        <authorList>
            <person name="Mo P."/>
        </authorList>
    </citation>
    <scope>NUCLEOTIDE SEQUENCE [LARGE SCALE GENOMIC DNA]</scope>
    <source>
        <strain evidence="1 2">T44</strain>
    </source>
</reference>
<evidence type="ECO:0000313" key="1">
    <source>
        <dbReference type="EMBL" id="QHA02779.1"/>
    </source>
</evidence>
<gene>
    <name evidence="1" type="ORF">GQF42_05320</name>
</gene>
<organism evidence="1 2">
    <name type="scientific">Streptomyces broussonetiae</name>
    <dbReference type="NCBI Taxonomy" id="2686304"/>
    <lineage>
        <taxon>Bacteria</taxon>
        <taxon>Bacillati</taxon>
        <taxon>Actinomycetota</taxon>
        <taxon>Actinomycetes</taxon>
        <taxon>Kitasatosporales</taxon>
        <taxon>Streptomycetaceae</taxon>
        <taxon>Streptomyces</taxon>
    </lineage>
</organism>
<dbReference type="KEGG" id="sbro:GQF42_05320"/>
<accession>A0A6I6MX25</accession>
<dbReference type="RefSeq" id="WP_158918114.1">
    <property type="nucleotide sequence ID" value="NZ_CP047020.1"/>
</dbReference>
<evidence type="ECO:0000313" key="2">
    <source>
        <dbReference type="Proteomes" id="UP000436138"/>
    </source>
</evidence>
<dbReference type="AlphaFoldDB" id="A0A6I6MX25"/>
<keyword evidence="2" id="KW-1185">Reference proteome</keyword>
<name>A0A6I6MX25_9ACTN</name>
<dbReference type="EMBL" id="CP047020">
    <property type="protein sequence ID" value="QHA02779.1"/>
    <property type="molecule type" value="Genomic_DNA"/>
</dbReference>
<sequence length="82" mass="8342">MRRVTWAGRPADRWPPPELRTGRAALLVGRALPTPPPGCTAATALLATVLGLPAFGAGPSTLITRVMYAAMGAPCLGSACAT</sequence>
<dbReference type="Proteomes" id="UP000436138">
    <property type="component" value="Chromosome"/>
</dbReference>